<dbReference type="Proteomes" id="UP000754644">
    <property type="component" value="Unassembled WGS sequence"/>
</dbReference>
<evidence type="ECO:0000313" key="2">
    <source>
        <dbReference type="EMBL" id="NQV66618.1"/>
    </source>
</evidence>
<evidence type="ECO:0000313" key="3">
    <source>
        <dbReference type="Proteomes" id="UP000754644"/>
    </source>
</evidence>
<evidence type="ECO:0000256" key="1">
    <source>
        <dbReference type="ARBA" id="ARBA00022679"/>
    </source>
</evidence>
<dbReference type="InterPro" id="IPR044855">
    <property type="entry name" value="CoA-Trfase_III_dom3_sf"/>
</dbReference>
<keyword evidence="1 2" id="KW-0808">Transferase</keyword>
<dbReference type="InterPro" id="IPR050483">
    <property type="entry name" value="CoA-transferase_III_domain"/>
</dbReference>
<dbReference type="SUPFAM" id="SSF89796">
    <property type="entry name" value="CoA-transferase family III (CaiB/BaiF)"/>
    <property type="match status" value="1"/>
</dbReference>
<dbReference type="AlphaFoldDB" id="A0A972VYI1"/>
<dbReference type="EMBL" id="JABMOJ010000548">
    <property type="protein sequence ID" value="NQV66618.1"/>
    <property type="molecule type" value="Genomic_DNA"/>
</dbReference>
<dbReference type="InterPro" id="IPR023606">
    <property type="entry name" value="CoA-Trfase_III_dom_1_sf"/>
</dbReference>
<gene>
    <name evidence="2" type="ORF">HQ497_14770</name>
</gene>
<dbReference type="PANTHER" id="PTHR48207">
    <property type="entry name" value="SUCCINATE--HYDROXYMETHYLGLUTARATE COA-TRANSFERASE"/>
    <property type="match status" value="1"/>
</dbReference>
<proteinExistence type="predicted"/>
<comment type="caution">
    <text evidence="2">The sequence shown here is derived from an EMBL/GenBank/DDBJ whole genome shotgun (WGS) entry which is preliminary data.</text>
</comment>
<reference evidence="2" key="1">
    <citation type="submission" date="2020-05" db="EMBL/GenBank/DDBJ databases">
        <title>Sulfur intermediates as new biogeochemical hubs in an aquatic model microbial ecosystem.</title>
        <authorList>
            <person name="Vigneron A."/>
        </authorList>
    </citation>
    <scope>NUCLEOTIDE SEQUENCE</scope>
    <source>
        <strain evidence="2">Bin.250</strain>
    </source>
</reference>
<name>A0A972VYI1_9GAMM</name>
<protein>
    <submittedName>
        <fullName evidence="2">CoA transferase</fullName>
    </submittedName>
</protein>
<dbReference type="Gene3D" id="3.30.1540.10">
    <property type="entry name" value="formyl-coa transferase, domain 3"/>
    <property type="match status" value="1"/>
</dbReference>
<dbReference type="PANTHER" id="PTHR48207:SF3">
    <property type="entry name" value="SUCCINATE--HYDROXYMETHYLGLUTARATE COA-TRANSFERASE"/>
    <property type="match status" value="1"/>
</dbReference>
<dbReference type="Gene3D" id="3.40.50.10540">
    <property type="entry name" value="Crotonobetainyl-coa:carnitine coa-transferase, domain 1"/>
    <property type="match status" value="1"/>
</dbReference>
<dbReference type="Pfam" id="PF02515">
    <property type="entry name" value="CoA_transf_3"/>
    <property type="match status" value="1"/>
</dbReference>
<dbReference type="InterPro" id="IPR003673">
    <property type="entry name" value="CoA-Trfase_fam_III"/>
</dbReference>
<dbReference type="GO" id="GO:0008410">
    <property type="term" value="F:CoA-transferase activity"/>
    <property type="evidence" value="ECO:0007669"/>
    <property type="project" value="TreeGrafter"/>
</dbReference>
<organism evidence="2 3">
    <name type="scientific">SAR86 cluster bacterium</name>
    <dbReference type="NCBI Taxonomy" id="2030880"/>
    <lineage>
        <taxon>Bacteria</taxon>
        <taxon>Pseudomonadati</taxon>
        <taxon>Pseudomonadota</taxon>
        <taxon>Gammaproteobacteria</taxon>
        <taxon>SAR86 cluster</taxon>
    </lineage>
</organism>
<sequence length="399" mass="42960">MPQAFEGIRIIDFSQVLAAPFAVMQLALLGAEVIKIEQPVGGDQTRGLMNIGEDQGLSPSFLAMNLNKQSLTLNLKTPQAVEIIKQLIATTDVLVENFKAGTMERMGLGYDDLKAIKPDLIYCSVTGYGQTGPKAGEAAYDGAIQASSGMMSQNGHAQTGPTRTGYMPVDMSTGLNTAFSISAALFRRANTGLGQRIDVAMMDTAIVMQAPQYSNFLNQGNLLGLMGNASPTLQPTANVFATKDSFVQIVALRQPQVEKLFAALEAPHLLELEAFASPQARLDNYNEVSQAMIDLIKLETTSHWMIKLSAVGIPTAEIRGLAEVIKDPQFDYREVFETLPHPIDGTKAFTVVKAGYLLDADGPTVRNTPPILGQDTTSVLTSLGYNESQIASLRQQGIC</sequence>
<accession>A0A972VYI1</accession>